<gene>
    <name evidence="1" type="ORF">S01H1_42923</name>
</gene>
<comment type="caution">
    <text evidence="1">The sequence shown here is derived from an EMBL/GenBank/DDBJ whole genome shotgun (WGS) entry which is preliminary data.</text>
</comment>
<evidence type="ECO:0008006" key="2">
    <source>
        <dbReference type="Google" id="ProtNLM"/>
    </source>
</evidence>
<reference evidence="1" key="1">
    <citation type="journal article" date="2014" name="Front. Microbiol.">
        <title>High frequency of phylogenetically diverse reductive dehalogenase-homologous genes in deep subseafloor sedimentary metagenomes.</title>
        <authorList>
            <person name="Kawai M."/>
            <person name="Futagami T."/>
            <person name="Toyoda A."/>
            <person name="Takaki Y."/>
            <person name="Nishi S."/>
            <person name="Hori S."/>
            <person name="Arai W."/>
            <person name="Tsubouchi T."/>
            <person name="Morono Y."/>
            <person name="Uchiyama I."/>
            <person name="Ito T."/>
            <person name="Fujiyama A."/>
            <person name="Inagaki F."/>
            <person name="Takami H."/>
        </authorList>
    </citation>
    <scope>NUCLEOTIDE SEQUENCE</scope>
    <source>
        <strain evidence="1">Expedition CK06-06</strain>
    </source>
</reference>
<organism evidence="1">
    <name type="scientific">marine sediment metagenome</name>
    <dbReference type="NCBI Taxonomy" id="412755"/>
    <lineage>
        <taxon>unclassified sequences</taxon>
        <taxon>metagenomes</taxon>
        <taxon>ecological metagenomes</taxon>
    </lineage>
</organism>
<evidence type="ECO:0000313" key="1">
    <source>
        <dbReference type="EMBL" id="GAG10599.1"/>
    </source>
</evidence>
<dbReference type="Pfam" id="PF04367">
    <property type="entry name" value="DUF502"/>
    <property type="match status" value="1"/>
</dbReference>
<protein>
    <recommendedName>
        <fullName evidence="2">DUF502 domain-containing protein</fullName>
    </recommendedName>
</protein>
<dbReference type="EMBL" id="BARS01027318">
    <property type="protein sequence ID" value="GAG10599.1"/>
    <property type="molecule type" value="Genomic_DNA"/>
</dbReference>
<proteinExistence type="predicted"/>
<name>X0UXM8_9ZZZZ</name>
<dbReference type="PANTHER" id="PTHR31876">
    <property type="entry name" value="COV-LIKE PROTEIN 1"/>
    <property type="match status" value="1"/>
</dbReference>
<feature type="non-terminal residue" evidence="1">
    <location>
        <position position="1"/>
    </location>
</feature>
<dbReference type="InterPro" id="IPR007462">
    <property type="entry name" value="COV1-like"/>
</dbReference>
<sequence length="116" mass="12819">KLKFSRVVAAEYPRKGVWSLGLVTGSGLSKVTNAVKRDLLTVFIPTSPTPFTGFIIMIPRKQTIEMDLSIEEVFRFTLSGGVITPGSEHAAALREFKPITIDKPDLKDQKEEDAEV</sequence>
<dbReference type="PANTHER" id="PTHR31876:SF26">
    <property type="entry name" value="PROTEIN LIKE COV 2"/>
    <property type="match status" value="1"/>
</dbReference>
<dbReference type="AlphaFoldDB" id="X0UXM8"/>
<accession>X0UXM8</accession>